<dbReference type="AlphaFoldDB" id="A0A6J4LCM2"/>
<gene>
    <name evidence="2" type="ORF">AVDCRST_MAG16-1171</name>
</gene>
<feature type="compositionally biased region" description="Basic and acidic residues" evidence="1">
    <location>
        <begin position="1"/>
        <end position="10"/>
    </location>
</feature>
<reference evidence="2" key="1">
    <citation type="submission" date="2020-02" db="EMBL/GenBank/DDBJ databases">
        <authorList>
            <person name="Meier V. D."/>
        </authorList>
    </citation>
    <scope>NUCLEOTIDE SEQUENCE</scope>
    <source>
        <strain evidence="2">AVDCRST_MAG16</strain>
    </source>
</reference>
<feature type="compositionally biased region" description="Low complexity" evidence="1">
    <location>
        <begin position="11"/>
        <end position="29"/>
    </location>
</feature>
<protein>
    <submittedName>
        <fullName evidence="2">Uncharacterized protein</fullName>
    </submittedName>
</protein>
<feature type="compositionally biased region" description="Low complexity" evidence="1">
    <location>
        <begin position="208"/>
        <end position="223"/>
    </location>
</feature>
<feature type="region of interest" description="Disordered" evidence="1">
    <location>
        <begin position="199"/>
        <end position="278"/>
    </location>
</feature>
<feature type="compositionally biased region" description="Basic residues" evidence="1">
    <location>
        <begin position="115"/>
        <end position="129"/>
    </location>
</feature>
<dbReference type="EMBL" id="CADCUE010000099">
    <property type="protein sequence ID" value="CAA9328541.1"/>
    <property type="molecule type" value="Genomic_DNA"/>
</dbReference>
<feature type="compositionally biased region" description="Low complexity" evidence="1">
    <location>
        <begin position="166"/>
        <end position="178"/>
    </location>
</feature>
<feature type="compositionally biased region" description="Basic residues" evidence="1">
    <location>
        <begin position="224"/>
        <end position="246"/>
    </location>
</feature>
<evidence type="ECO:0000256" key="1">
    <source>
        <dbReference type="SAM" id="MobiDB-lite"/>
    </source>
</evidence>
<name>A0A6J4LCM2_9ACTN</name>
<sequence>ERTRPREPERPAGGAAAGARAAAAGPRGRAAGGAGRRRAGERRRGGGEGRGVRPGPDDPHAAHGQLRLLRAVGPRLVGGVRRHRDRLRDGPVARGRVGRRVRRRRRPAAGLLGPRLRHRSRHGAGRPARRGGPGGGLLRRHPARPRDGAALPPRPGGARRADGAGHSRVAAAPAGAGAVRRHPRLAVRRRAELVAVPGGALRRDRAPPRAAVGRRGAAAPGAAGRHRAGLARPAHSRPVRPRRRSGARGGAGALPRPRPARGPGPARGRRAPERPDRV</sequence>
<feature type="compositionally biased region" description="Basic residues" evidence="1">
    <location>
        <begin position="96"/>
        <end position="107"/>
    </location>
</feature>
<feature type="non-terminal residue" evidence="2">
    <location>
        <position position="278"/>
    </location>
</feature>
<evidence type="ECO:0000313" key="2">
    <source>
        <dbReference type="EMBL" id="CAA9328541.1"/>
    </source>
</evidence>
<proteinExistence type="predicted"/>
<organism evidence="2">
    <name type="scientific">uncultured Frankineae bacterium</name>
    <dbReference type="NCBI Taxonomy" id="437475"/>
    <lineage>
        <taxon>Bacteria</taxon>
        <taxon>Bacillati</taxon>
        <taxon>Actinomycetota</taxon>
        <taxon>Actinomycetes</taxon>
        <taxon>Frankiales</taxon>
        <taxon>environmental samples</taxon>
    </lineage>
</organism>
<feature type="region of interest" description="Disordered" evidence="1">
    <location>
        <begin position="1"/>
        <end position="183"/>
    </location>
</feature>
<accession>A0A6J4LCM2</accession>
<feature type="compositionally biased region" description="Basic and acidic residues" evidence="1">
    <location>
        <begin position="42"/>
        <end position="61"/>
    </location>
</feature>
<feature type="non-terminal residue" evidence="2">
    <location>
        <position position="1"/>
    </location>
</feature>